<reference evidence="3" key="1">
    <citation type="submission" date="2018-06" db="EMBL/GenBank/DDBJ databases">
        <authorList>
            <consortium name="Pathogen Informatics"/>
        </authorList>
    </citation>
    <scope>NUCLEOTIDE SEQUENCE [LARGE SCALE GENOMIC DNA]</scope>
    <source>
        <strain evidence="3">NCTC10132</strain>
    </source>
</reference>
<accession>A0A3B0PLT8</accession>
<keyword evidence="3" id="KW-1185">Reference proteome</keyword>
<dbReference type="Proteomes" id="UP000257559">
    <property type="component" value="Chromosome"/>
</dbReference>
<feature type="domain" description="Glycoside hydrolase family 65 central catalytic" evidence="1">
    <location>
        <begin position="1"/>
        <end position="67"/>
    </location>
</feature>
<dbReference type="Pfam" id="PF03632">
    <property type="entry name" value="Glyco_hydro_65m"/>
    <property type="match status" value="1"/>
</dbReference>
<keyword evidence="2" id="KW-0328">Glycosyltransferase</keyword>
<dbReference type="PANTHER" id="PTHR11051:SF8">
    <property type="entry name" value="PROTEIN-GLUCOSYLGALACTOSYLHYDROXYLYSINE GLUCOSIDASE"/>
    <property type="match status" value="1"/>
</dbReference>
<dbReference type="EC" id="2.4.1.230" evidence="2"/>
<dbReference type="KEGG" id="medw:NCTC10132_00067"/>
<dbReference type="Gene3D" id="1.50.10.10">
    <property type="match status" value="1"/>
</dbReference>
<evidence type="ECO:0000313" key="2">
    <source>
        <dbReference type="EMBL" id="SYV96737.1"/>
    </source>
</evidence>
<dbReference type="SUPFAM" id="SSF48208">
    <property type="entry name" value="Six-hairpin glycosidases"/>
    <property type="match status" value="1"/>
</dbReference>
<protein>
    <submittedName>
        <fullName evidence="2">Kojibiose phosphorylase</fullName>
        <ecNumber evidence="2">2.4.1.230</ecNumber>
    </submittedName>
</protein>
<dbReference type="InterPro" id="IPR008928">
    <property type="entry name" value="6-hairpin_glycosidase_sf"/>
</dbReference>
<dbReference type="InterPro" id="IPR012341">
    <property type="entry name" value="6hp_glycosidase-like_sf"/>
</dbReference>
<evidence type="ECO:0000259" key="1">
    <source>
        <dbReference type="Pfam" id="PF03632"/>
    </source>
</evidence>
<dbReference type="EMBL" id="LS991951">
    <property type="protein sequence ID" value="SYV96737.1"/>
    <property type="molecule type" value="Genomic_DNA"/>
</dbReference>
<name>A0A3B0PLT8_9BACT</name>
<dbReference type="InterPro" id="IPR005195">
    <property type="entry name" value="Glyco_hydro_65_M"/>
</dbReference>
<sequence>MGYEMIIDTAIFYSNRAELQPDGTFEIKDVMGPNEYKGNIDNNAYINMFAKHNIDLAIKYIDYLKDKKPLIW</sequence>
<gene>
    <name evidence="2" type="primary">kojP_2</name>
    <name evidence="2" type="ORF">NCTC10132_00067</name>
</gene>
<evidence type="ECO:0000313" key="3">
    <source>
        <dbReference type="Proteomes" id="UP000257559"/>
    </source>
</evidence>
<dbReference type="GO" id="GO:0033831">
    <property type="term" value="F:kojibiose phosphorylase activity"/>
    <property type="evidence" value="ECO:0007669"/>
    <property type="project" value="UniProtKB-EC"/>
</dbReference>
<dbReference type="AlphaFoldDB" id="A0A3B0PLT8"/>
<proteinExistence type="predicted"/>
<organism evidence="2 3">
    <name type="scientific">Mycoplasmopsis edwardii</name>
    <dbReference type="NCBI Taxonomy" id="53558"/>
    <lineage>
        <taxon>Bacteria</taxon>
        <taxon>Bacillati</taxon>
        <taxon>Mycoplasmatota</taxon>
        <taxon>Mycoplasmoidales</taxon>
        <taxon>Metamycoplasmataceae</taxon>
        <taxon>Mycoplasmopsis</taxon>
    </lineage>
</organism>
<dbReference type="GO" id="GO:0004553">
    <property type="term" value="F:hydrolase activity, hydrolyzing O-glycosyl compounds"/>
    <property type="evidence" value="ECO:0007669"/>
    <property type="project" value="TreeGrafter"/>
</dbReference>
<keyword evidence="2" id="KW-0808">Transferase</keyword>
<dbReference type="GO" id="GO:0005975">
    <property type="term" value="P:carbohydrate metabolic process"/>
    <property type="evidence" value="ECO:0007669"/>
    <property type="project" value="InterPro"/>
</dbReference>
<feature type="non-terminal residue" evidence="2">
    <location>
        <position position="72"/>
    </location>
</feature>
<dbReference type="PANTHER" id="PTHR11051">
    <property type="entry name" value="GLYCOSYL HYDROLASE-RELATED"/>
    <property type="match status" value="1"/>
</dbReference>